<feature type="domain" description="Tail specific protease" evidence="1">
    <location>
        <begin position="67"/>
        <end position="188"/>
    </location>
</feature>
<evidence type="ECO:0000313" key="2">
    <source>
        <dbReference type="EMBL" id="GEN76064.1"/>
    </source>
</evidence>
<dbReference type="SUPFAM" id="SSF52096">
    <property type="entry name" value="ClpP/crotonase"/>
    <property type="match status" value="1"/>
</dbReference>
<dbReference type="GO" id="GO:0006508">
    <property type="term" value="P:proteolysis"/>
    <property type="evidence" value="ECO:0007669"/>
    <property type="project" value="InterPro"/>
</dbReference>
<evidence type="ECO:0000259" key="1">
    <source>
        <dbReference type="Pfam" id="PF03572"/>
    </source>
</evidence>
<dbReference type="InterPro" id="IPR005151">
    <property type="entry name" value="Tail-specific_protease"/>
</dbReference>
<gene>
    <name evidence="2" type="ORF">CHA01nite_18040</name>
</gene>
<dbReference type="AlphaFoldDB" id="A0A511YLI6"/>
<sequence length="192" mass="21911">MRGRNIRKTTVEWISKQDDFKKVSAYINNKLAGSKLGIQPEYAAPGVVIFRSNQTTRFLENLPEDKLKTAMNSIFIQAGKQKGIILDMRSYPDWGGFYYLMYNTFGKDKSLFSRYYKLDKQHIGMYRQLTDNIEYYPPTAQPRNRVTNAKIVILVNGETLSAGEYYTILLQHIFPNAITIGSQSAGADGDDK</sequence>
<proteinExistence type="predicted"/>
<dbReference type="RefSeq" id="WP_146940996.1">
    <property type="nucleotide sequence ID" value="NZ_BJYJ01000007.1"/>
</dbReference>
<dbReference type="InterPro" id="IPR029045">
    <property type="entry name" value="ClpP/crotonase-like_dom_sf"/>
</dbReference>
<keyword evidence="3" id="KW-1185">Reference proteome</keyword>
<evidence type="ECO:0000313" key="3">
    <source>
        <dbReference type="Proteomes" id="UP000321863"/>
    </source>
</evidence>
<organism evidence="2 3">
    <name type="scientific">Chryseobacterium hagamense</name>
    <dbReference type="NCBI Taxonomy" id="395935"/>
    <lineage>
        <taxon>Bacteria</taxon>
        <taxon>Pseudomonadati</taxon>
        <taxon>Bacteroidota</taxon>
        <taxon>Flavobacteriia</taxon>
        <taxon>Flavobacteriales</taxon>
        <taxon>Weeksellaceae</taxon>
        <taxon>Chryseobacterium group</taxon>
        <taxon>Chryseobacterium</taxon>
    </lineage>
</organism>
<reference evidence="2 3" key="1">
    <citation type="submission" date="2019-07" db="EMBL/GenBank/DDBJ databases">
        <title>Whole genome shotgun sequence of Chryseobacterium hagamense NBRC 105253.</title>
        <authorList>
            <person name="Hosoyama A."/>
            <person name="Uohara A."/>
            <person name="Ohji S."/>
            <person name="Ichikawa N."/>
        </authorList>
    </citation>
    <scope>NUCLEOTIDE SEQUENCE [LARGE SCALE GENOMIC DNA]</scope>
    <source>
        <strain evidence="2 3">NBRC 105253</strain>
    </source>
</reference>
<comment type="caution">
    <text evidence="2">The sequence shown here is derived from an EMBL/GenBank/DDBJ whole genome shotgun (WGS) entry which is preliminary data.</text>
</comment>
<accession>A0A511YLI6</accession>
<dbReference type="GO" id="GO:0008236">
    <property type="term" value="F:serine-type peptidase activity"/>
    <property type="evidence" value="ECO:0007669"/>
    <property type="project" value="InterPro"/>
</dbReference>
<dbReference type="Proteomes" id="UP000321863">
    <property type="component" value="Unassembled WGS sequence"/>
</dbReference>
<dbReference type="OrthoDB" id="5379939at2"/>
<dbReference type="Pfam" id="PF03572">
    <property type="entry name" value="Peptidase_S41"/>
    <property type="match status" value="1"/>
</dbReference>
<protein>
    <recommendedName>
        <fullName evidence="1">Tail specific protease domain-containing protein</fullName>
    </recommendedName>
</protein>
<name>A0A511YLI6_9FLAO</name>
<dbReference type="EMBL" id="BJYJ01000007">
    <property type="protein sequence ID" value="GEN76064.1"/>
    <property type="molecule type" value="Genomic_DNA"/>
</dbReference>
<dbReference type="Gene3D" id="3.90.226.10">
    <property type="entry name" value="2-enoyl-CoA Hydratase, Chain A, domain 1"/>
    <property type="match status" value="1"/>
</dbReference>